<dbReference type="InterPro" id="IPR008266">
    <property type="entry name" value="Tyr_kinase_AS"/>
</dbReference>
<dbReference type="GeneID" id="115470537"/>
<gene>
    <name evidence="35" type="primary">EGFR</name>
</gene>
<dbReference type="SMART" id="SM00219">
    <property type="entry name" value="TyrKc"/>
    <property type="match status" value="1"/>
</dbReference>
<evidence type="ECO:0000256" key="22">
    <source>
        <dbReference type="ARBA" id="ARBA00023180"/>
    </source>
</evidence>
<dbReference type="InterPro" id="IPR000719">
    <property type="entry name" value="Prot_kinase_dom"/>
</dbReference>
<dbReference type="CDD" id="cd05108">
    <property type="entry name" value="PTKc_EGFR"/>
    <property type="match status" value="1"/>
</dbReference>
<feature type="active site" description="Proton acceptor" evidence="28">
    <location>
        <position position="835"/>
    </location>
</feature>
<evidence type="ECO:0000256" key="8">
    <source>
        <dbReference type="ARBA" id="ARBA00022692"/>
    </source>
</evidence>
<keyword evidence="11" id="KW-0967">Endosome</keyword>
<evidence type="ECO:0000256" key="17">
    <source>
        <dbReference type="ARBA" id="ARBA00023136"/>
    </source>
</evidence>
<feature type="transmembrane region" description="Helical" evidence="31">
    <location>
        <begin position="644"/>
        <end position="666"/>
    </location>
</feature>
<dbReference type="InterPro" id="IPR017441">
    <property type="entry name" value="Protein_kinase_ATP_BS"/>
</dbReference>
<comment type="subcellular location">
    <subcellularLocation>
        <location evidence="1">Endoplasmic reticulum membrane</location>
        <topology evidence="1">Single-pass type I membrane protein</topology>
    </subcellularLocation>
    <subcellularLocation>
        <location evidence="2">Endosome membrane</location>
    </subcellularLocation>
    <subcellularLocation>
        <location evidence="3">Golgi apparatus membrane</location>
        <topology evidence="3">Single-pass type I membrane protein</topology>
    </subcellularLocation>
    <subcellularLocation>
        <location evidence="25">Nucleus membrane</location>
        <topology evidence="25">Single-pass type I membrane protein</topology>
    </subcellularLocation>
</comment>
<dbReference type="InterPro" id="IPR001245">
    <property type="entry name" value="Ser-Thr/Tyr_kinase_cat_dom"/>
</dbReference>
<dbReference type="Pfam" id="PF07714">
    <property type="entry name" value="PK_Tyr_Ser-Thr"/>
    <property type="match status" value="1"/>
</dbReference>
<evidence type="ECO:0000256" key="32">
    <source>
        <dbReference type="SAM" id="SignalP"/>
    </source>
</evidence>
<dbReference type="GO" id="GO:0038134">
    <property type="term" value="P:ERBB2-EGFR signaling pathway"/>
    <property type="evidence" value="ECO:0007669"/>
    <property type="project" value="UniProtKB-ARBA"/>
</dbReference>
<evidence type="ECO:0000256" key="9">
    <source>
        <dbReference type="ARBA" id="ARBA00022729"/>
    </source>
</evidence>
<evidence type="ECO:0000256" key="12">
    <source>
        <dbReference type="ARBA" id="ARBA00022777"/>
    </source>
</evidence>
<keyword evidence="7 27" id="KW-0808">Transferase</keyword>
<feature type="chain" id="PRO_5028185188" description="Receptor protein-tyrosine kinase" evidence="32">
    <location>
        <begin position="23"/>
        <end position="1211"/>
    </location>
</feature>
<keyword evidence="21 27" id="KW-0675">Receptor</keyword>
<dbReference type="GO" id="GO:0048471">
    <property type="term" value="C:perinuclear region of cytoplasm"/>
    <property type="evidence" value="ECO:0007669"/>
    <property type="project" value="UniProtKB-ARBA"/>
</dbReference>
<dbReference type="GO" id="GO:0022008">
    <property type="term" value="P:neurogenesis"/>
    <property type="evidence" value="ECO:0007669"/>
    <property type="project" value="TreeGrafter"/>
</dbReference>
<evidence type="ECO:0000256" key="1">
    <source>
        <dbReference type="ARBA" id="ARBA00004115"/>
    </source>
</evidence>
<evidence type="ECO:0000256" key="5">
    <source>
        <dbReference type="ARBA" id="ARBA00022499"/>
    </source>
</evidence>
<comment type="similarity">
    <text evidence="27">Belongs to the protein kinase superfamily. Tyr protein kinase family. EGF receptor subfamily.</text>
</comment>
<keyword evidence="20" id="KW-1015">Disulfide bond</keyword>
<dbReference type="Gene3D" id="1.10.510.10">
    <property type="entry name" value="Transferase(Phosphotransferase) domain 1"/>
    <property type="match status" value="1"/>
</dbReference>
<evidence type="ECO:0000256" key="2">
    <source>
        <dbReference type="ARBA" id="ARBA00004608"/>
    </source>
</evidence>
<name>A0A6P7Y9Y8_9AMPH</name>
<evidence type="ECO:0000256" key="15">
    <source>
        <dbReference type="ARBA" id="ARBA00022989"/>
    </source>
</evidence>
<dbReference type="GO" id="GO:0030139">
    <property type="term" value="C:endocytic vesicle"/>
    <property type="evidence" value="ECO:0007669"/>
    <property type="project" value="UniProtKB-ARBA"/>
</dbReference>
<dbReference type="GO" id="GO:0000139">
    <property type="term" value="C:Golgi membrane"/>
    <property type="evidence" value="ECO:0007669"/>
    <property type="project" value="UniProtKB-SubCell"/>
</dbReference>
<evidence type="ECO:0000256" key="14">
    <source>
        <dbReference type="ARBA" id="ARBA00022840"/>
    </source>
</evidence>
<evidence type="ECO:0000256" key="7">
    <source>
        <dbReference type="ARBA" id="ARBA00022679"/>
    </source>
</evidence>
<dbReference type="RefSeq" id="XP_030059649.1">
    <property type="nucleotide sequence ID" value="XM_030203789.1"/>
</dbReference>
<dbReference type="InterPro" id="IPR016245">
    <property type="entry name" value="Tyr_kinase_EGF/ERB/XmrK_rcpt"/>
</dbReference>
<dbReference type="AlphaFoldDB" id="A0A6P7Y9Y8"/>
<dbReference type="Proteomes" id="UP000515156">
    <property type="component" value="Chromosome 1"/>
</dbReference>
<comment type="catalytic activity">
    <reaction evidence="26">
        <text>L-tyrosyl-[protein] + ATP = O-phospho-L-tyrosyl-[protein] + ADP + H(+)</text>
        <dbReference type="Rhea" id="RHEA:10596"/>
        <dbReference type="Rhea" id="RHEA-COMP:10136"/>
        <dbReference type="Rhea" id="RHEA-COMP:20101"/>
        <dbReference type="ChEBI" id="CHEBI:15378"/>
        <dbReference type="ChEBI" id="CHEBI:30616"/>
        <dbReference type="ChEBI" id="CHEBI:46858"/>
        <dbReference type="ChEBI" id="CHEBI:61978"/>
        <dbReference type="ChEBI" id="CHEBI:456216"/>
        <dbReference type="EC" id="2.7.10.1"/>
    </reaction>
</comment>
<dbReference type="PIRSF" id="PIRSF000619">
    <property type="entry name" value="TyrPK_EGF-R"/>
    <property type="match status" value="1"/>
</dbReference>
<keyword evidence="5" id="KW-1017">Isopeptide bond</keyword>
<feature type="binding site" evidence="29">
    <location>
        <begin position="716"/>
        <end position="724"/>
    </location>
    <ligand>
        <name>ATP</name>
        <dbReference type="ChEBI" id="CHEBI:30616"/>
    </ligand>
</feature>
<evidence type="ECO:0000256" key="31">
    <source>
        <dbReference type="SAM" id="Phobius"/>
    </source>
</evidence>
<keyword evidence="14 27" id="KW-0067">ATP-binding</keyword>
<evidence type="ECO:0000256" key="28">
    <source>
        <dbReference type="PIRSR" id="PIRSR000619-1"/>
    </source>
</evidence>
<evidence type="ECO:0000256" key="11">
    <source>
        <dbReference type="ARBA" id="ARBA00022753"/>
    </source>
</evidence>
<evidence type="ECO:0000256" key="13">
    <source>
        <dbReference type="ARBA" id="ARBA00022824"/>
    </source>
</evidence>
<keyword evidence="16" id="KW-0333">Golgi apparatus</keyword>
<dbReference type="PANTHER" id="PTHR24416:SF91">
    <property type="entry name" value="EPIDERMAL GROWTH FACTOR RECEPTOR"/>
    <property type="match status" value="1"/>
</dbReference>
<keyword evidence="18 27" id="KW-0829">Tyrosine-protein kinase</keyword>
<evidence type="ECO:0000256" key="20">
    <source>
        <dbReference type="ARBA" id="ARBA00023157"/>
    </source>
</evidence>
<dbReference type="FunFam" id="3.80.20.20:FF:000004">
    <property type="entry name" value="Receptor protein-tyrosine kinase"/>
    <property type="match status" value="1"/>
</dbReference>
<evidence type="ECO:0000256" key="4">
    <source>
        <dbReference type="ARBA" id="ARBA00022481"/>
    </source>
</evidence>
<evidence type="ECO:0000256" key="6">
    <source>
        <dbReference type="ARBA" id="ARBA00022553"/>
    </source>
</evidence>
<accession>A0A6P7Y9Y8</accession>
<keyword evidence="15 31" id="KW-1133">Transmembrane helix</keyword>
<keyword evidence="22" id="KW-0325">Glycoprotein</keyword>
<keyword evidence="24" id="KW-0449">Lipoprotein</keyword>
<dbReference type="GO" id="GO:0043235">
    <property type="term" value="C:receptor complex"/>
    <property type="evidence" value="ECO:0007669"/>
    <property type="project" value="TreeGrafter"/>
</dbReference>
<dbReference type="Gene3D" id="6.10.250.2930">
    <property type="match status" value="1"/>
</dbReference>
<dbReference type="FunCoup" id="A0A6P7Y9Y8">
    <property type="interactions" value="2861"/>
</dbReference>
<dbReference type="PROSITE" id="PS00109">
    <property type="entry name" value="PROTEIN_KINASE_TYR"/>
    <property type="match status" value="1"/>
</dbReference>
<dbReference type="InterPro" id="IPR032778">
    <property type="entry name" value="GF_recep_IV"/>
</dbReference>
<dbReference type="GO" id="GO:0009925">
    <property type="term" value="C:basal plasma membrane"/>
    <property type="evidence" value="ECO:0007669"/>
    <property type="project" value="TreeGrafter"/>
</dbReference>
<dbReference type="FunFam" id="3.80.20.20:FF:000005">
    <property type="entry name" value="Receptor protein-tyrosine kinase"/>
    <property type="match status" value="1"/>
</dbReference>
<evidence type="ECO:0000256" key="18">
    <source>
        <dbReference type="ARBA" id="ARBA00023137"/>
    </source>
</evidence>
<dbReference type="PROSITE" id="PS50011">
    <property type="entry name" value="PROTEIN_KINASE_DOM"/>
    <property type="match status" value="1"/>
</dbReference>
<dbReference type="FunFam" id="2.10.220.10:FF:000001">
    <property type="entry name" value="Receptor protein-tyrosine kinase"/>
    <property type="match status" value="1"/>
</dbReference>
<evidence type="ECO:0000256" key="24">
    <source>
        <dbReference type="ARBA" id="ARBA00023288"/>
    </source>
</evidence>
<evidence type="ECO:0000256" key="25">
    <source>
        <dbReference type="ARBA" id="ARBA00046292"/>
    </source>
</evidence>
<evidence type="ECO:0000256" key="10">
    <source>
        <dbReference type="ARBA" id="ARBA00022741"/>
    </source>
</evidence>
<dbReference type="InParanoid" id="A0A6P7Y9Y8"/>
<feature type="domain" description="Protein kinase" evidence="33">
    <location>
        <begin position="710"/>
        <end position="977"/>
    </location>
</feature>
<dbReference type="Gene3D" id="3.30.200.20">
    <property type="entry name" value="Phosphorylase Kinase, domain 1"/>
    <property type="match status" value="1"/>
</dbReference>
<keyword evidence="4" id="KW-0488">Methylation</keyword>
<dbReference type="GO" id="GO:0005006">
    <property type="term" value="F:epidermal growth factor receptor activity"/>
    <property type="evidence" value="ECO:0007669"/>
    <property type="project" value="TreeGrafter"/>
</dbReference>
<evidence type="ECO:0000259" key="33">
    <source>
        <dbReference type="PROSITE" id="PS50011"/>
    </source>
</evidence>
<dbReference type="Pfam" id="PF00757">
    <property type="entry name" value="Furin-like"/>
    <property type="match status" value="1"/>
</dbReference>
<dbReference type="CDD" id="cd00064">
    <property type="entry name" value="FU"/>
    <property type="match status" value="3"/>
</dbReference>
<dbReference type="Gene3D" id="2.10.220.10">
    <property type="entry name" value="Hormone Receptor, Insulin-like Growth Factor Receptor 1, Chain A, domain 2"/>
    <property type="match status" value="3"/>
</dbReference>
<dbReference type="GO" id="GO:0010008">
    <property type="term" value="C:endosome membrane"/>
    <property type="evidence" value="ECO:0007669"/>
    <property type="project" value="UniProtKB-SubCell"/>
</dbReference>
<dbReference type="Gene3D" id="3.80.20.20">
    <property type="entry name" value="Receptor L-domain"/>
    <property type="match status" value="2"/>
</dbReference>
<evidence type="ECO:0000256" key="19">
    <source>
        <dbReference type="ARBA" id="ARBA00023139"/>
    </source>
</evidence>
<feature type="binding site" evidence="29 30">
    <location>
        <position position="743"/>
    </location>
    <ligand>
        <name>ATP</name>
        <dbReference type="ChEBI" id="CHEBI:30616"/>
    </ligand>
</feature>
<organism evidence="34 35">
    <name type="scientific">Microcaecilia unicolor</name>
    <dbReference type="NCBI Taxonomy" id="1415580"/>
    <lineage>
        <taxon>Eukaryota</taxon>
        <taxon>Metazoa</taxon>
        <taxon>Chordata</taxon>
        <taxon>Craniata</taxon>
        <taxon>Vertebrata</taxon>
        <taxon>Euteleostomi</taxon>
        <taxon>Amphibia</taxon>
        <taxon>Gymnophiona</taxon>
        <taxon>Siphonopidae</taxon>
        <taxon>Microcaecilia</taxon>
    </lineage>
</organism>
<dbReference type="InterPro" id="IPR049328">
    <property type="entry name" value="TM_ErbB1"/>
</dbReference>
<reference evidence="35" key="1">
    <citation type="submission" date="2025-08" db="UniProtKB">
        <authorList>
            <consortium name="RefSeq"/>
        </authorList>
    </citation>
    <scope>IDENTIFICATION</scope>
</reference>
<dbReference type="GO" id="GO:0031965">
    <property type="term" value="C:nuclear membrane"/>
    <property type="evidence" value="ECO:0007669"/>
    <property type="project" value="UniProtKB-SubCell"/>
</dbReference>
<evidence type="ECO:0000256" key="27">
    <source>
        <dbReference type="PIRNR" id="PIRNR000619"/>
    </source>
</evidence>
<keyword evidence="19" id="KW-0564">Palmitate</keyword>
<dbReference type="CTD" id="1956"/>
<keyword evidence="8 31" id="KW-0812">Transmembrane</keyword>
<dbReference type="CDD" id="cd12093">
    <property type="entry name" value="TM_ErbB1"/>
    <property type="match status" value="1"/>
</dbReference>
<keyword evidence="10 27" id="KW-0547">Nucleotide-binding</keyword>
<dbReference type="PROSITE" id="PS00107">
    <property type="entry name" value="PROTEIN_KINASE_ATP"/>
    <property type="match status" value="1"/>
</dbReference>
<dbReference type="InterPro" id="IPR006212">
    <property type="entry name" value="Furin_repeat"/>
</dbReference>
<proteinExistence type="inferred from homology"/>
<keyword evidence="12 27" id="KW-0418">Kinase</keyword>
<sequence>MGAGGAALLLLLAVGQLRLSFALEEKKVCQGTSNKLTRMATIDEHFNSLQKMYNNCEIVLGNLEITNVPRQYDLSFLKSIQEVTGYVLIAINSLRTISLENLRIIRGNTLYEDNMSLAVFSNEDHETKFALEELNLRSLTEILTGNIRVLWNPKLCYLNTIQWEDILGKPITENQTMVDELSPIDCPKCADSCNSSCWGPGPENCQKLTKVICAQQCSGRCKGRVPNDCCHKECASGCTGPRDSDCLACLKFQDDGTCKETCPTLLRYNPSTYQMEENPGGKYSFGATCVKKCPHNYVVTDHGSCIRSCPPQFHEVDENGVRKCKKCDGPCEKACSGIGAGNLKGVLAVNDSNIDTFRSCTKINGDVIILAVTIRGDPFTNTAPLDPSKLNIFKTVKEITGYLMIQAWPANMSDLSPFENVEIIRGRTQAHGQYSVVAANIDITALGMRSLKEVSDGNILLKNNPNLCYIESLNWTHLLKLQSQQRKFEGNMPTANCTSEEKFCDPLCSDEGCWGPGPFQCFICRNASRSGECVEACNQDRGEPREFLRNSKCLPCHPECLVKNNTLTCTEEGPDNCVECAHYQDGPHCVKSCPAGIMGENDTQIWKYADTNNICQLCHPNCTTGCTGHGLEGCTTRGSSVPAIAAGIVGSILAFLVVCLTVGFLWRRIQIQRKRTMRRILQERELVEPLTPSGEAPNQALLRILKETEFRKLKVLGSGAFGTVYKGLWTPEGENIKIPVAIKELRETTSAKANREILDEAYVMASVENQYVCRLLGICLTSTVQLISQLMPCGCLLDYVREHKDNIGSQHLLNWCVQIAKGMNYLEDRHLVHRDLAARNVLVKSPQHVKITDFGLAKLLGAEEKEYHAEGGKVPIKWMALESILHRIYTHQSDVWSYGVTVWELMTFGSKPYDGIPASDISSILEKGERLPQPPICTIDVYMIMVKCWMIDADSRPKFRELTAEFVKMARDPHRYLVIQGDERMDLPSPSDSKFFRTVMDEEEMGEIVDAEEYLMPNQGFFSSPSTSRTPLLNSMSATSNMSDVDCITRNGQGYPMREDSFTLRYSSDPTIHPNDNMDNSFLPAPEYVNETHPDKSSASTVQNPVYHNCLLLPVDQKAPAESQYQNFNPTRNNSEYLNVNQRPTTKVAFQSPNYWDHKVNHQTSLDNPDYQQDFFPKEAKANGFYKVRAAENPEYLGLAAPKSDYLQTST</sequence>
<dbReference type="Pfam" id="PF21314">
    <property type="entry name" value="TM_ErbB1"/>
    <property type="match status" value="1"/>
</dbReference>
<keyword evidence="9 32" id="KW-0732">Signal</keyword>
<dbReference type="GO" id="GO:0005524">
    <property type="term" value="F:ATP binding"/>
    <property type="evidence" value="ECO:0007669"/>
    <property type="project" value="UniProtKB-UniRule"/>
</dbReference>
<keyword evidence="17 27" id="KW-0472">Membrane</keyword>
<keyword evidence="13" id="KW-0256">Endoplasmic reticulum</keyword>
<keyword evidence="23" id="KW-0379">Hydroxylation</keyword>
<dbReference type="GO" id="GO:0050679">
    <property type="term" value="P:positive regulation of epithelial cell proliferation"/>
    <property type="evidence" value="ECO:0007669"/>
    <property type="project" value="UniProtKB-ARBA"/>
</dbReference>
<dbReference type="InterPro" id="IPR011009">
    <property type="entry name" value="Kinase-like_dom_sf"/>
</dbReference>
<evidence type="ECO:0000256" key="26">
    <source>
        <dbReference type="ARBA" id="ARBA00051243"/>
    </source>
</evidence>
<dbReference type="SUPFAM" id="SSF56112">
    <property type="entry name" value="Protein kinase-like (PK-like)"/>
    <property type="match status" value="1"/>
</dbReference>
<feature type="signal peptide" evidence="32">
    <location>
        <begin position="1"/>
        <end position="22"/>
    </location>
</feature>
<dbReference type="GO" id="GO:0005789">
    <property type="term" value="C:endoplasmic reticulum membrane"/>
    <property type="evidence" value="ECO:0007669"/>
    <property type="project" value="UniProtKB-SubCell"/>
</dbReference>
<dbReference type="GO" id="GO:0009986">
    <property type="term" value="C:cell surface"/>
    <property type="evidence" value="ECO:0007669"/>
    <property type="project" value="UniProtKB-ARBA"/>
</dbReference>
<dbReference type="KEGG" id="muo:115470537"/>
<evidence type="ECO:0000256" key="29">
    <source>
        <dbReference type="PIRSR" id="PIRSR000619-2"/>
    </source>
</evidence>
<evidence type="ECO:0000256" key="30">
    <source>
        <dbReference type="PROSITE-ProRule" id="PRU10141"/>
    </source>
</evidence>
<dbReference type="InterPro" id="IPR050122">
    <property type="entry name" value="RTK"/>
</dbReference>
<dbReference type="InterPro" id="IPR009030">
    <property type="entry name" value="Growth_fac_rcpt_cys_sf"/>
</dbReference>
<dbReference type="InterPro" id="IPR044912">
    <property type="entry name" value="Egfr_JX_dom"/>
</dbReference>
<keyword evidence="6" id="KW-0597">Phosphoprotein</keyword>
<evidence type="ECO:0000256" key="23">
    <source>
        <dbReference type="ARBA" id="ARBA00023278"/>
    </source>
</evidence>
<dbReference type="InterPro" id="IPR000494">
    <property type="entry name" value="Rcpt_L-dom"/>
</dbReference>
<dbReference type="FunFam" id="2.10.220.10:FF:000008">
    <property type="entry name" value="Receptor protein-tyrosine kinase"/>
    <property type="match status" value="1"/>
</dbReference>
<evidence type="ECO:0000313" key="34">
    <source>
        <dbReference type="Proteomes" id="UP000515156"/>
    </source>
</evidence>
<dbReference type="PANTHER" id="PTHR24416">
    <property type="entry name" value="TYROSINE-PROTEIN KINASE RECEPTOR"/>
    <property type="match status" value="1"/>
</dbReference>
<evidence type="ECO:0000256" key="3">
    <source>
        <dbReference type="ARBA" id="ARBA00004614"/>
    </source>
</evidence>
<dbReference type="Pfam" id="PF14843">
    <property type="entry name" value="GF_recep_IV"/>
    <property type="match status" value="1"/>
</dbReference>
<dbReference type="InterPro" id="IPR020635">
    <property type="entry name" value="Tyr_kinase_cat_dom"/>
</dbReference>
<dbReference type="EC" id="2.7.10.1" evidence="27"/>
<dbReference type="InterPro" id="IPR006211">
    <property type="entry name" value="Furin-like_Cys-rich_dom"/>
</dbReference>
<dbReference type="GO" id="GO:0042059">
    <property type="term" value="P:negative regulation of epidermal growth factor receptor signaling pathway"/>
    <property type="evidence" value="ECO:0007669"/>
    <property type="project" value="UniProtKB-ARBA"/>
</dbReference>
<dbReference type="SUPFAM" id="SSF57184">
    <property type="entry name" value="Growth factor receptor domain"/>
    <property type="match status" value="2"/>
</dbReference>
<evidence type="ECO:0000313" key="35">
    <source>
        <dbReference type="RefSeq" id="XP_030059649.1"/>
    </source>
</evidence>
<protein>
    <recommendedName>
        <fullName evidence="27">Receptor protein-tyrosine kinase</fullName>
        <ecNumber evidence="27">2.7.10.1</ecNumber>
    </recommendedName>
</protein>
<dbReference type="InterPro" id="IPR036941">
    <property type="entry name" value="Rcpt_L-dom_sf"/>
</dbReference>
<dbReference type="SUPFAM" id="SSF52058">
    <property type="entry name" value="L domain-like"/>
    <property type="match status" value="2"/>
</dbReference>
<dbReference type="SMART" id="SM00261">
    <property type="entry name" value="FU"/>
    <property type="match status" value="5"/>
</dbReference>
<evidence type="ECO:0000256" key="21">
    <source>
        <dbReference type="ARBA" id="ARBA00023170"/>
    </source>
</evidence>
<dbReference type="OrthoDB" id="6219513at2759"/>
<dbReference type="PRINTS" id="PR00109">
    <property type="entry name" value="TYRKINASE"/>
</dbReference>
<dbReference type="Pfam" id="PF01030">
    <property type="entry name" value="Recep_L_domain"/>
    <property type="match status" value="2"/>
</dbReference>
<dbReference type="FunFam" id="1.10.510.10:FF:000027">
    <property type="entry name" value="Receptor protein-tyrosine kinase"/>
    <property type="match status" value="1"/>
</dbReference>
<keyword evidence="34" id="KW-1185">Reference proteome</keyword>
<dbReference type="GO" id="GO:0048408">
    <property type="term" value="F:epidermal growth factor binding"/>
    <property type="evidence" value="ECO:0007669"/>
    <property type="project" value="TreeGrafter"/>
</dbReference>
<dbReference type="GO" id="GO:0043066">
    <property type="term" value="P:negative regulation of apoptotic process"/>
    <property type="evidence" value="ECO:0007669"/>
    <property type="project" value="TreeGrafter"/>
</dbReference>
<evidence type="ECO:0000256" key="16">
    <source>
        <dbReference type="ARBA" id="ARBA00023034"/>
    </source>
</evidence>